<evidence type="ECO:0000256" key="3">
    <source>
        <dbReference type="ARBA" id="ARBA00023163"/>
    </source>
</evidence>
<dbReference type="AlphaFoldDB" id="A0AA37JPF2"/>
<keyword evidence="2" id="KW-0238">DNA-binding</keyword>
<dbReference type="SUPFAM" id="SSF46689">
    <property type="entry name" value="Homeodomain-like"/>
    <property type="match status" value="2"/>
</dbReference>
<evidence type="ECO:0000256" key="2">
    <source>
        <dbReference type="ARBA" id="ARBA00023125"/>
    </source>
</evidence>
<evidence type="ECO:0000259" key="4">
    <source>
        <dbReference type="PROSITE" id="PS01124"/>
    </source>
</evidence>
<name>A0AA37JPF2_9FIRM</name>
<dbReference type="PRINTS" id="PR00032">
    <property type="entry name" value="HTHARAC"/>
</dbReference>
<keyword evidence="3" id="KW-0804">Transcription</keyword>
<reference evidence="5" key="1">
    <citation type="submission" date="2022-01" db="EMBL/GenBank/DDBJ databases">
        <title>Novel bile acid biosynthetic pathways are enriched in the microbiome of centenarians.</title>
        <authorList>
            <person name="Sato Y."/>
            <person name="Atarashi K."/>
            <person name="Plichta R.D."/>
            <person name="Arai Y."/>
            <person name="Sasajima S."/>
            <person name="Kearney M.S."/>
            <person name="Suda W."/>
            <person name="Takeshita K."/>
            <person name="Sasaki T."/>
            <person name="Okamoto S."/>
            <person name="Skelly N.A."/>
            <person name="Okamura Y."/>
            <person name="Vlamakis H."/>
            <person name="Li Y."/>
            <person name="Tanoue T."/>
            <person name="Takei H."/>
            <person name="Nittono H."/>
            <person name="Narushima S."/>
            <person name="Irie J."/>
            <person name="Itoh H."/>
            <person name="Moriya K."/>
            <person name="Sugiura Y."/>
            <person name="Suematsu M."/>
            <person name="Moritoki N."/>
            <person name="Shibata S."/>
            <person name="Littman R.D."/>
            <person name="Fischbach A.M."/>
            <person name="Uwamino Y."/>
            <person name="Inoue T."/>
            <person name="Honda A."/>
            <person name="Hattori M."/>
            <person name="Murai T."/>
            <person name="Xavier J.R."/>
            <person name="Hirose N."/>
            <person name="Honda K."/>
        </authorList>
    </citation>
    <scope>NUCLEOTIDE SEQUENCE</scope>
    <source>
        <strain evidence="5">CE91-St55</strain>
    </source>
</reference>
<protein>
    <submittedName>
        <fullName evidence="5">AraC family transcriptional regulator</fullName>
    </submittedName>
</protein>
<gene>
    <name evidence="5" type="ORF">CE91St55_67090</name>
</gene>
<dbReference type="Gene3D" id="1.10.10.60">
    <property type="entry name" value="Homeodomain-like"/>
    <property type="match status" value="1"/>
</dbReference>
<sequence length="316" mass="36429">MNSMNFNQEWYGSQAKVLTQAPDCIVVDYGCNGRGIVKNYNLFEGIQLCFLDFNTDETMVSKKFNSDIIQITHCRSGRYECEFLNHTVSYLPEGYFGVAGTEYLPISFSFPLKKYIGVSLVIDKQALSDETRKMMKAISIDLDKIGTTLGIEKKWYVNETPPKLQHLFSELYEVDEAESMGYFKIKAIELLYYMDQLTQLNGYDFKYFDKKQIQSTKAIREYLITHLDEKVSLERLAKNAHLNLSVFHMIFAHIYGDTPYSHLKKYKMNLAAQMLTDGQVKIGDIALELGYSNASKFAKAFQSVYGVLPKDYRKNR</sequence>
<dbReference type="GO" id="GO:0003700">
    <property type="term" value="F:DNA-binding transcription factor activity"/>
    <property type="evidence" value="ECO:0007669"/>
    <property type="project" value="InterPro"/>
</dbReference>
<dbReference type="InterPro" id="IPR020449">
    <property type="entry name" value="Tscrpt_reg_AraC-type_HTH"/>
</dbReference>
<evidence type="ECO:0000313" key="5">
    <source>
        <dbReference type="EMBL" id="GKH04728.1"/>
    </source>
</evidence>
<comment type="caution">
    <text evidence="5">The sequence shown here is derived from an EMBL/GenBank/DDBJ whole genome shotgun (WGS) entry which is preliminary data.</text>
</comment>
<dbReference type="PROSITE" id="PS01124">
    <property type="entry name" value="HTH_ARAC_FAMILY_2"/>
    <property type="match status" value="1"/>
</dbReference>
<dbReference type="GO" id="GO:0043565">
    <property type="term" value="F:sequence-specific DNA binding"/>
    <property type="evidence" value="ECO:0007669"/>
    <property type="project" value="InterPro"/>
</dbReference>
<proteinExistence type="predicted"/>
<dbReference type="InterPro" id="IPR053142">
    <property type="entry name" value="PchR_regulatory_protein"/>
</dbReference>
<dbReference type="PANTHER" id="PTHR47893:SF1">
    <property type="entry name" value="REGULATORY PROTEIN PCHR"/>
    <property type="match status" value="1"/>
</dbReference>
<organism evidence="5 6">
    <name type="scientific">Hungatella hathewayi</name>
    <dbReference type="NCBI Taxonomy" id="154046"/>
    <lineage>
        <taxon>Bacteria</taxon>
        <taxon>Bacillati</taxon>
        <taxon>Bacillota</taxon>
        <taxon>Clostridia</taxon>
        <taxon>Lachnospirales</taxon>
        <taxon>Lachnospiraceae</taxon>
        <taxon>Hungatella</taxon>
    </lineage>
</organism>
<dbReference type="InterPro" id="IPR018060">
    <property type="entry name" value="HTH_AraC"/>
</dbReference>
<accession>A0AA37JPF2</accession>
<evidence type="ECO:0000313" key="6">
    <source>
        <dbReference type="Proteomes" id="UP001055091"/>
    </source>
</evidence>
<keyword evidence="1" id="KW-0805">Transcription regulation</keyword>
<dbReference type="RefSeq" id="WP_244053264.1">
    <property type="nucleotide sequence ID" value="NZ_BQNJ01000003.1"/>
</dbReference>
<dbReference type="PROSITE" id="PS00041">
    <property type="entry name" value="HTH_ARAC_FAMILY_1"/>
    <property type="match status" value="1"/>
</dbReference>
<evidence type="ECO:0000256" key="1">
    <source>
        <dbReference type="ARBA" id="ARBA00023015"/>
    </source>
</evidence>
<feature type="domain" description="HTH araC/xylS-type" evidence="4">
    <location>
        <begin position="217"/>
        <end position="315"/>
    </location>
</feature>
<dbReference type="Proteomes" id="UP001055091">
    <property type="component" value="Unassembled WGS sequence"/>
</dbReference>
<dbReference type="SMART" id="SM00342">
    <property type="entry name" value="HTH_ARAC"/>
    <property type="match status" value="1"/>
</dbReference>
<dbReference type="Pfam" id="PF12833">
    <property type="entry name" value="HTH_18"/>
    <property type="match status" value="1"/>
</dbReference>
<dbReference type="PANTHER" id="PTHR47893">
    <property type="entry name" value="REGULATORY PROTEIN PCHR"/>
    <property type="match status" value="1"/>
</dbReference>
<dbReference type="InterPro" id="IPR009057">
    <property type="entry name" value="Homeodomain-like_sf"/>
</dbReference>
<dbReference type="InterPro" id="IPR018062">
    <property type="entry name" value="HTH_AraC-typ_CS"/>
</dbReference>
<dbReference type="EMBL" id="BQNJ01000003">
    <property type="protein sequence ID" value="GKH04728.1"/>
    <property type="molecule type" value="Genomic_DNA"/>
</dbReference>